<gene>
    <name evidence="1" type="ORF">CLV51_10294</name>
</gene>
<reference evidence="1 2" key="1">
    <citation type="submission" date="2018-03" db="EMBL/GenBank/DDBJ databases">
        <title>Genomic Encyclopedia of Archaeal and Bacterial Type Strains, Phase II (KMG-II): from individual species to whole genera.</title>
        <authorList>
            <person name="Goeker M."/>
        </authorList>
    </citation>
    <scope>NUCLEOTIDE SEQUENCE [LARGE SCALE GENOMIC DNA]</scope>
    <source>
        <strain evidence="1 2">DSM 24859</strain>
    </source>
</reference>
<evidence type="ECO:0000313" key="1">
    <source>
        <dbReference type="EMBL" id="PSL47249.1"/>
    </source>
</evidence>
<comment type="caution">
    <text evidence="1">The sequence shown here is derived from an EMBL/GenBank/DDBJ whole genome shotgun (WGS) entry which is preliminary data.</text>
</comment>
<sequence>MPLLLKWLEKQGTVSLPAGEYEVSIKADQLNGAELMRLYEITMQPK</sequence>
<dbReference type="RefSeq" id="WP_158266964.1">
    <property type="nucleotide sequence ID" value="NZ_PYAW01000002.1"/>
</dbReference>
<accession>A0A2P8HM20</accession>
<protein>
    <submittedName>
        <fullName evidence="1">Uncharacterized protein</fullName>
    </submittedName>
</protein>
<dbReference type="EMBL" id="PYAW01000002">
    <property type="protein sequence ID" value="PSL47249.1"/>
    <property type="molecule type" value="Genomic_DNA"/>
</dbReference>
<name>A0A2P8HM20_CHINA</name>
<proteinExistence type="predicted"/>
<organism evidence="1 2">
    <name type="scientific">Chitinophaga niastensis</name>
    <dbReference type="NCBI Taxonomy" id="536980"/>
    <lineage>
        <taxon>Bacteria</taxon>
        <taxon>Pseudomonadati</taxon>
        <taxon>Bacteroidota</taxon>
        <taxon>Chitinophagia</taxon>
        <taxon>Chitinophagales</taxon>
        <taxon>Chitinophagaceae</taxon>
        <taxon>Chitinophaga</taxon>
    </lineage>
</organism>
<dbReference type="AlphaFoldDB" id="A0A2P8HM20"/>
<evidence type="ECO:0000313" key="2">
    <source>
        <dbReference type="Proteomes" id="UP000240971"/>
    </source>
</evidence>
<keyword evidence="2" id="KW-1185">Reference proteome</keyword>
<dbReference type="Proteomes" id="UP000240971">
    <property type="component" value="Unassembled WGS sequence"/>
</dbReference>